<reference evidence="1" key="1">
    <citation type="submission" date="2021-01" db="EMBL/GenBank/DDBJ databases">
        <authorList>
            <person name="Kaushik A."/>
        </authorList>
    </citation>
    <scope>NUCLEOTIDE SEQUENCE</scope>
    <source>
        <strain evidence="1">AG4-RS23</strain>
    </source>
</reference>
<organism evidence="1 2">
    <name type="scientific">Rhizoctonia solani</name>
    <dbReference type="NCBI Taxonomy" id="456999"/>
    <lineage>
        <taxon>Eukaryota</taxon>
        <taxon>Fungi</taxon>
        <taxon>Dikarya</taxon>
        <taxon>Basidiomycota</taxon>
        <taxon>Agaricomycotina</taxon>
        <taxon>Agaricomycetes</taxon>
        <taxon>Cantharellales</taxon>
        <taxon>Ceratobasidiaceae</taxon>
        <taxon>Rhizoctonia</taxon>
    </lineage>
</organism>
<gene>
    <name evidence="1" type="ORF">RDB_LOCUS163616</name>
</gene>
<evidence type="ECO:0000313" key="1">
    <source>
        <dbReference type="EMBL" id="CAE6525549.1"/>
    </source>
</evidence>
<evidence type="ECO:0000313" key="2">
    <source>
        <dbReference type="Proteomes" id="UP000663861"/>
    </source>
</evidence>
<dbReference type="AlphaFoldDB" id="A0A8H3DD94"/>
<accession>A0A8H3DD94</accession>
<sequence length="102" mass="11096">MGEGENLDLSWEVFPVSLKGHVNPATLAFSANLGIMIPFPGHQEMLSVEGNFREGATTGVNVGGVKGSVGLYSRDKELWIKPELSSPFFPTMNQECKIMDLP</sequence>
<comment type="caution">
    <text evidence="1">The sequence shown here is derived from an EMBL/GenBank/DDBJ whole genome shotgun (WGS) entry which is preliminary data.</text>
</comment>
<proteinExistence type="predicted"/>
<name>A0A8H3DD94_9AGAM</name>
<protein>
    <submittedName>
        <fullName evidence="1">Uncharacterized protein</fullName>
    </submittedName>
</protein>
<dbReference type="Proteomes" id="UP000663861">
    <property type="component" value="Unassembled WGS sequence"/>
</dbReference>
<dbReference type="EMBL" id="CAJMWY010004252">
    <property type="protein sequence ID" value="CAE6525549.1"/>
    <property type="molecule type" value="Genomic_DNA"/>
</dbReference>